<dbReference type="GO" id="GO:0016462">
    <property type="term" value="F:pyrophosphatase activity"/>
    <property type="evidence" value="ECO:0007669"/>
    <property type="project" value="UniProtKB-ARBA"/>
</dbReference>
<dbReference type="AlphaFoldDB" id="A0A1G5JWZ5"/>
<protein>
    <submittedName>
        <fullName evidence="5">ADP-ribose pyrophosphatase</fullName>
    </submittedName>
</protein>
<dbReference type="Pfam" id="PF00293">
    <property type="entry name" value="NUDIX"/>
    <property type="match status" value="1"/>
</dbReference>
<dbReference type="EMBL" id="FMVM01000012">
    <property type="protein sequence ID" value="SCY92431.1"/>
    <property type="molecule type" value="Genomic_DNA"/>
</dbReference>
<dbReference type="InterPro" id="IPR000086">
    <property type="entry name" value="NUDIX_hydrolase_dom"/>
</dbReference>
<dbReference type="GO" id="GO:0005829">
    <property type="term" value="C:cytosol"/>
    <property type="evidence" value="ECO:0007669"/>
    <property type="project" value="TreeGrafter"/>
</dbReference>
<organism evidence="5 6">
    <name type="scientific">Paenibacillus polysaccharolyticus</name>
    <dbReference type="NCBI Taxonomy" id="582692"/>
    <lineage>
        <taxon>Bacteria</taxon>
        <taxon>Bacillati</taxon>
        <taxon>Bacillota</taxon>
        <taxon>Bacilli</taxon>
        <taxon>Bacillales</taxon>
        <taxon>Paenibacillaceae</taxon>
        <taxon>Paenibacillus</taxon>
    </lineage>
</organism>
<evidence type="ECO:0000313" key="6">
    <source>
        <dbReference type="Proteomes" id="UP000198538"/>
    </source>
</evidence>
<proteinExistence type="inferred from homology"/>
<keyword evidence="2 3" id="KW-0378">Hydrolase</keyword>
<dbReference type="RefSeq" id="WP_090922453.1">
    <property type="nucleotide sequence ID" value="NZ_FMVM01000012.1"/>
</dbReference>
<evidence type="ECO:0000256" key="2">
    <source>
        <dbReference type="ARBA" id="ARBA00022801"/>
    </source>
</evidence>
<keyword evidence="6" id="KW-1185">Reference proteome</keyword>
<comment type="similarity">
    <text evidence="3">Belongs to the Nudix hydrolase family.</text>
</comment>
<gene>
    <name evidence="5" type="ORF">SAMN05720606_11282</name>
</gene>
<evidence type="ECO:0000256" key="1">
    <source>
        <dbReference type="ARBA" id="ARBA00001946"/>
    </source>
</evidence>
<dbReference type="PROSITE" id="PS51462">
    <property type="entry name" value="NUDIX"/>
    <property type="match status" value="1"/>
</dbReference>
<evidence type="ECO:0000313" key="5">
    <source>
        <dbReference type="EMBL" id="SCY92431.1"/>
    </source>
</evidence>
<dbReference type="SUPFAM" id="SSF55811">
    <property type="entry name" value="Nudix"/>
    <property type="match status" value="1"/>
</dbReference>
<dbReference type="PANTHER" id="PTHR11839:SF18">
    <property type="entry name" value="NUDIX HYDROLASE DOMAIN-CONTAINING PROTEIN"/>
    <property type="match status" value="1"/>
</dbReference>
<evidence type="ECO:0000256" key="3">
    <source>
        <dbReference type="RuleBase" id="RU003476"/>
    </source>
</evidence>
<dbReference type="GO" id="GO:0006753">
    <property type="term" value="P:nucleoside phosphate metabolic process"/>
    <property type="evidence" value="ECO:0007669"/>
    <property type="project" value="TreeGrafter"/>
</dbReference>
<name>A0A1G5JWZ5_9BACL</name>
<dbReference type="InterPro" id="IPR020084">
    <property type="entry name" value="NUDIX_hydrolase_CS"/>
</dbReference>
<dbReference type="Proteomes" id="UP000198538">
    <property type="component" value="Unassembled WGS sequence"/>
</dbReference>
<comment type="cofactor">
    <cofactor evidence="1">
        <name>Mg(2+)</name>
        <dbReference type="ChEBI" id="CHEBI:18420"/>
    </cofactor>
</comment>
<dbReference type="PROSITE" id="PS00893">
    <property type="entry name" value="NUDIX_BOX"/>
    <property type="match status" value="1"/>
</dbReference>
<dbReference type="PANTHER" id="PTHR11839">
    <property type="entry name" value="UDP/ADP-SUGAR PYROPHOSPHATASE"/>
    <property type="match status" value="1"/>
</dbReference>
<dbReference type="InterPro" id="IPR015797">
    <property type="entry name" value="NUDIX_hydrolase-like_dom_sf"/>
</dbReference>
<dbReference type="PRINTS" id="PR00502">
    <property type="entry name" value="NUDIXFAMILY"/>
</dbReference>
<sequence>MKSKTSAASIYAPQPANPKLDEVTVSTKPIFEGKVISLQVDTVKLPNGQTATREIIKHPGAVAVLALRGDRMLVVDQYRQAMGRTEVEIPAGKLDPGEEPEVAAARELKEETGYEAKSLRHLRSFYTSPGFADEIIHLYIAEELEAGEMALDEDEFLEVSEITLEEAYKLMDENRISDAKTMMAVYAWDIYKTTGRF</sequence>
<dbReference type="GO" id="GO:0019693">
    <property type="term" value="P:ribose phosphate metabolic process"/>
    <property type="evidence" value="ECO:0007669"/>
    <property type="project" value="TreeGrafter"/>
</dbReference>
<feature type="domain" description="Nudix hydrolase" evidence="4">
    <location>
        <begin position="56"/>
        <end position="184"/>
    </location>
</feature>
<evidence type="ECO:0000259" key="4">
    <source>
        <dbReference type="PROSITE" id="PS51462"/>
    </source>
</evidence>
<dbReference type="Gene3D" id="3.90.79.10">
    <property type="entry name" value="Nucleoside Triphosphate Pyrophosphohydrolase"/>
    <property type="match status" value="1"/>
</dbReference>
<reference evidence="6" key="1">
    <citation type="submission" date="2016-10" db="EMBL/GenBank/DDBJ databases">
        <authorList>
            <person name="Varghese N."/>
            <person name="Submissions S."/>
        </authorList>
    </citation>
    <scope>NUCLEOTIDE SEQUENCE [LARGE SCALE GENOMIC DNA]</scope>
    <source>
        <strain evidence="6">BL9</strain>
    </source>
</reference>
<dbReference type="FunFam" id="3.90.79.10:FF:000024">
    <property type="entry name" value="ADP-ribose pyrophosphatase"/>
    <property type="match status" value="1"/>
</dbReference>
<accession>A0A1G5JWZ5</accession>
<dbReference type="STRING" id="582692.SAMN05720606_11282"/>
<dbReference type="InterPro" id="IPR020476">
    <property type="entry name" value="Nudix_hydrolase"/>
</dbReference>